<dbReference type="GO" id="GO:0033194">
    <property type="term" value="P:response to hydroperoxide"/>
    <property type="evidence" value="ECO:0007669"/>
    <property type="project" value="TreeGrafter"/>
</dbReference>
<reference evidence="3" key="1">
    <citation type="submission" date="2016-10" db="EMBL/GenBank/DDBJ databases">
        <authorList>
            <person name="Varghese N."/>
            <person name="Submissions S."/>
        </authorList>
    </citation>
    <scope>NUCLEOTIDE SEQUENCE [LARGE SCALE GENOMIC DNA]</scope>
    <source>
        <strain evidence="3">DSM 17875</strain>
    </source>
</reference>
<dbReference type="InterPro" id="IPR005583">
    <property type="entry name" value="YaaA"/>
</dbReference>
<dbReference type="PANTHER" id="PTHR30283">
    <property type="entry name" value="PEROXIDE STRESS RESPONSE PROTEIN YAAA"/>
    <property type="match status" value="1"/>
</dbReference>
<dbReference type="HAMAP" id="MF_00652">
    <property type="entry name" value="UPF0246"/>
    <property type="match status" value="1"/>
</dbReference>
<dbReference type="RefSeq" id="WP_090193062.1">
    <property type="nucleotide sequence ID" value="NZ_LT629785.1"/>
</dbReference>
<comment type="similarity">
    <text evidence="1">Belongs to the UPF0246 family.</text>
</comment>
<name>A0A1H2ECE9_9PSED</name>
<dbReference type="NCBIfam" id="NF002542">
    <property type="entry name" value="PRK02101.1-3"/>
    <property type="match status" value="1"/>
</dbReference>
<dbReference type="EMBL" id="LT629785">
    <property type="protein sequence ID" value="SDT92805.1"/>
    <property type="molecule type" value="Genomic_DNA"/>
</dbReference>
<organism evidence="2 3">
    <name type="scientific">Pseudomonas pohangensis</name>
    <dbReference type="NCBI Taxonomy" id="364197"/>
    <lineage>
        <taxon>Bacteria</taxon>
        <taxon>Pseudomonadati</taxon>
        <taxon>Pseudomonadota</taxon>
        <taxon>Gammaproteobacteria</taxon>
        <taxon>Pseudomonadales</taxon>
        <taxon>Pseudomonadaceae</taxon>
        <taxon>Pseudomonas</taxon>
    </lineage>
</organism>
<dbReference type="GO" id="GO:0005829">
    <property type="term" value="C:cytosol"/>
    <property type="evidence" value="ECO:0007669"/>
    <property type="project" value="TreeGrafter"/>
</dbReference>
<proteinExistence type="inferred from homology"/>
<keyword evidence="3" id="KW-1185">Reference proteome</keyword>
<dbReference type="OrthoDB" id="9777133at2"/>
<dbReference type="STRING" id="364197.SAMN05216296_0643"/>
<gene>
    <name evidence="2" type="ORF">SAMN05216296_0643</name>
</gene>
<evidence type="ECO:0000313" key="3">
    <source>
        <dbReference type="Proteomes" id="UP000243232"/>
    </source>
</evidence>
<dbReference type="PANTHER" id="PTHR30283:SF4">
    <property type="entry name" value="PEROXIDE STRESS RESISTANCE PROTEIN YAAA"/>
    <property type="match status" value="1"/>
</dbReference>
<dbReference type="NCBIfam" id="NF002541">
    <property type="entry name" value="PRK02101.1-1"/>
    <property type="match status" value="1"/>
</dbReference>
<evidence type="ECO:0000313" key="2">
    <source>
        <dbReference type="EMBL" id="SDT92805.1"/>
    </source>
</evidence>
<dbReference type="Proteomes" id="UP000243232">
    <property type="component" value="Chromosome I"/>
</dbReference>
<dbReference type="Pfam" id="PF03883">
    <property type="entry name" value="H2O2_YaaD"/>
    <property type="match status" value="1"/>
</dbReference>
<evidence type="ECO:0000256" key="1">
    <source>
        <dbReference type="HAMAP-Rule" id="MF_00652"/>
    </source>
</evidence>
<protein>
    <recommendedName>
        <fullName evidence="1">UPF0246 protein SAMN05216296_0643</fullName>
    </recommendedName>
</protein>
<sequence>MLMVISPAKTLDYDSEPVTTRFTQPEHLDQAQLLIEQLRQLNPAQIGKLMKLSDPLAGLNAARYGSWQTPFTTDNARQALLAFKGDVYTGLAVEDFSAADFDFAQQHLRMLSGLYGLLRPLDLMQAYRLEMGTRLTNPRGKNLYEFWGERISSWLNQALAKQGDDILLNLASNEYFSSVKRKVLNARVIETEFKDLKNGQYKIISFYAKKARGLMARYVIKNQLRDPVALQQFDAQGYRYSAEQSSADKLVFLRDHPQDV</sequence>
<dbReference type="AlphaFoldDB" id="A0A1H2ECE9"/>
<accession>A0A1H2ECE9</accession>